<dbReference type="Pfam" id="PF00001">
    <property type="entry name" value="7tm_1"/>
    <property type="match status" value="1"/>
</dbReference>
<gene>
    <name evidence="15" type="ORF">GOODEAATRI_016431</name>
</gene>
<dbReference type="Gene3D" id="1.20.1070.10">
    <property type="entry name" value="Rhodopsin 7-helix transmembrane proteins"/>
    <property type="match status" value="1"/>
</dbReference>
<feature type="transmembrane region" description="Helical" evidence="12">
    <location>
        <begin position="231"/>
        <end position="262"/>
    </location>
</feature>
<evidence type="ECO:0000256" key="2">
    <source>
        <dbReference type="ARBA" id="ARBA00022692"/>
    </source>
</evidence>
<evidence type="ECO:0000256" key="7">
    <source>
        <dbReference type="ARBA" id="ARBA00023170"/>
    </source>
</evidence>
<feature type="domain" description="G-protein coupled receptors family 1 profile" evidence="14">
    <location>
        <begin position="254"/>
        <end position="518"/>
    </location>
</feature>
<evidence type="ECO:0000256" key="11">
    <source>
        <dbReference type="RuleBase" id="RU000688"/>
    </source>
</evidence>
<dbReference type="PROSITE" id="PS50262">
    <property type="entry name" value="G_PROTEIN_RECEP_F1_2"/>
    <property type="match status" value="1"/>
</dbReference>
<dbReference type="InterPro" id="IPR000504">
    <property type="entry name" value="RRM_dom"/>
</dbReference>
<dbReference type="SUPFAM" id="SSF81321">
    <property type="entry name" value="Family A G protein-coupled receptor-like"/>
    <property type="match status" value="1"/>
</dbReference>
<dbReference type="InterPro" id="IPR012677">
    <property type="entry name" value="Nucleotide-bd_a/b_plait_sf"/>
</dbReference>
<dbReference type="InterPro" id="IPR017452">
    <property type="entry name" value="GPCR_Rhodpsn_7TM"/>
</dbReference>
<keyword evidence="10" id="KW-0694">RNA-binding</keyword>
<evidence type="ECO:0000256" key="9">
    <source>
        <dbReference type="ARBA" id="ARBA00023224"/>
    </source>
</evidence>
<keyword evidence="8" id="KW-0325">Glycoprotein</keyword>
<keyword evidence="6" id="KW-1015">Disulfide bond</keyword>
<evidence type="ECO:0000259" key="13">
    <source>
        <dbReference type="PROSITE" id="PS50102"/>
    </source>
</evidence>
<feature type="transmembrane region" description="Helical" evidence="12">
    <location>
        <begin position="315"/>
        <end position="335"/>
    </location>
</feature>
<feature type="transmembrane region" description="Helical" evidence="12">
    <location>
        <begin position="355"/>
        <end position="376"/>
    </location>
</feature>
<comment type="similarity">
    <text evidence="11">Belongs to the G-protein coupled receptor 1 family.</text>
</comment>
<name>A0ABV0MIB6_9TELE</name>
<reference evidence="15 16" key="1">
    <citation type="submission" date="2021-06" db="EMBL/GenBank/DDBJ databases">
        <authorList>
            <person name="Palmer J.M."/>
        </authorList>
    </citation>
    <scope>NUCLEOTIDE SEQUENCE [LARGE SCALE GENOMIC DNA]</scope>
    <source>
        <strain evidence="15 16">GA_2019</strain>
        <tissue evidence="15">Muscle</tissue>
    </source>
</reference>
<dbReference type="Proteomes" id="UP001476798">
    <property type="component" value="Unassembled WGS sequence"/>
</dbReference>
<dbReference type="SUPFAM" id="SSF54928">
    <property type="entry name" value="RNA-binding domain, RBD"/>
    <property type="match status" value="2"/>
</dbReference>
<evidence type="ECO:0000256" key="10">
    <source>
        <dbReference type="PROSITE-ProRule" id="PRU00176"/>
    </source>
</evidence>
<keyword evidence="3 12" id="KW-1133">Transmembrane helix</keyword>
<comment type="subcellular location">
    <subcellularLocation>
        <location evidence="1">Membrane</location>
        <topology evidence="1">Multi-pass membrane protein</topology>
    </subcellularLocation>
</comment>
<keyword evidence="9 11" id="KW-0807">Transducer</keyword>
<dbReference type="PANTHER" id="PTHR24238:SF74">
    <property type="entry name" value="PROKINETICIN RECEPTOR 2"/>
    <property type="match status" value="1"/>
</dbReference>
<keyword evidence="4 11" id="KW-0297">G-protein coupled receptor</keyword>
<dbReference type="InterPro" id="IPR000276">
    <property type="entry name" value="GPCR_Rhodpsn"/>
</dbReference>
<proteinExistence type="inferred from homology"/>
<evidence type="ECO:0000313" key="16">
    <source>
        <dbReference type="Proteomes" id="UP001476798"/>
    </source>
</evidence>
<dbReference type="PANTHER" id="PTHR24238">
    <property type="entry name" value="G-PROTEIN COUPLED RECEPTOR"/>
    <property type="match status" value="1"/>
</dbReference>
<evidence type="ECO:0000256" key="1">
    <source>
        <dbReference type="ARBA" id="ARBA00004141"/>
    </source>
</evidence>
<keyword evidence="7 11" id="KW-0675">Receptor</keyword>
<dbReference type="CDD" id="cd12481">
    <property type="entry name" value="RRM2_U2B"/>
    <property type="match status" value="1"/>
</dbReference>
<dbReference type="SMART" id="SM00360">
    <property type="entry name" value="RRM"/>
    <property type="match status" value="1"/>
</dbReference>
<feature type="transmembrane region" description="Helical" evidence="12">
    <location>
        <begin position="498"/>
        <end position="519"/>
    </location>
</feature>
<evidence type="ECO:0000256" key="5">
    <source>
        <dbReference type="ARBA" id="ARBA00023136"/>
    </source>
</evidence>
<evidence type="ECO:0000256" key="4">
    <source>
        <dbReference type="ARBA" id="ARBA00023040"/>
    </source>
</evidence>
<dbReference type="PROSITE" id="PS50102">
    <property type="entry name" value="RRM"/>
    <property type="match status" value="1"/>
</dbReference>
<keyword evidence="2 11" id="KW-0812">Transmembrane</keyword>
<keyword evidence="5 12" id="KW-0472">Membrane</keyword>
<evidence type="ECO:0000256" key="6">
    <source>
        <dbReference type="ARBA" id="ARBA00023157"/>
    </source>
</evidence>
<feature type="transmembrane region" description="Helical" evidence="12">
    <location>
        <begin position="459"/>
        <end position="478"/>
    </location>
</feature>
<dbReference type="InterPro" id="IPR035979">
    <property type="entry name" value="RBD_domain_sf"/>
</dbReference>
<keyword evidence="16" id="KW-1185">Reference proteome</keyword>
<evidence type="ECO:0000256" key="12">
    <source>
        <dbReference type="SAM" id="Phobius"/>
    </source>
</evidence>
<feature type="transmembrane region" description="Helical" evidence="12">
    <location>
        <begin position="408"/>
        <end position="428"/>
    </location>
</feature>
<evidence type="ECO:0000259" key="14">
    <source>
        <dbReference type="PROSITE" id="PS50262"/>
    </source>
</evidence>
<organism evidence="15 16">
    <name type="scientific">Goodea atripinnis</name>
    <dbReference type="NCBI Taxonomy" id="208336"/>
    <lineage>
        <taxon>Eukaryota</taxon>
        <taxon>Metazoa</taxon>
        <taxon>Chordata</taxon>
        <taxon>Craniata</taxon>
        <taxon>Vertebrata</taxon>
        <taxon>Euteleostomi</taxon>
        <taxon>Actinopterygii</taxon>
        <taxon>Neopterygii</taxon>
        <taxon>Teleostei</taxon>
        <taxon>Neoteleostei</taxon>
        <taxon>Acanthomorphata</taxon>
        <taxon>Ovalentaria</taxon>
        <taxon>Atherinomorphae</taxon>
        <taxon>Cyprinodontiformes</taxon>
        <taxon>Goodeidae</taxon>
        <taxon>Goodea</taxon>
    </lineage>
</organism>
<dbReference type="PRINTS" id="PR00237">
    <property type="entry name" value="GPCRRHODOPSN"/>
</dbReference>
<protein>
    <recommendedName>
        <fullName evidence="17">Prokineticin receptor 1</fullName>
    </recommendedName>
</protein>
<dbReference type="Gene3D" id="3.30.70.330">
    <property type="match status" value="2"/>
</dbReference>
<sequence length="569" mass="64583">MKTMKMRGQAFVVFKELTAATNALRQLQGFPFYNKPMVRCLLSPRCSMFRSTTTANMCPGFFQRIQYAKTDSEVISKMKGTFGDKEKKKEKKKKAQEAAAAANATKKPAAALATPAQTPAVQVPDNPPNHILFLNNLPEETNEMMLSMLFNQFPGFKEVRLVPGKHDIAFVEFESDTQAGVAKDALQGFRITATCAMKITYAKNLADIHLASYILDYEVPLEEIPDTTQGLAFSVATIIIAVVLVSIMLICGVGNCFFIASLARFKQLRNLTNLLIANLAVSDVLVAAMCCPFLLDYYVVKKLSWDHGLLLCASINYLRTVSLYVSTNALLAIAVDRYLAILYPLRPRMRRQTAYCVILTIWIVPIFISIPSAYMASETTYPHIEGHTHKTFCAQIWPVDQQIYYRSYFLLVFALEFVGPVTVMAICYTQISRELWFKDVPGFQTEQIRKRLYRRRRTVVVLILVLVAYVVCWVPYYGFALLRDFYPTIISRNRNSLVAFYIIECIAMSNGVINTLCFVRVQNNRKHLKMANKFPLKLVTVITTRSLDEREAHTSSLRVTEVLEEPRLR</sequence>
<comment type="caution">
    <text evidence="15">The sequence shown here is derived from an EMBL/GenBank/DDBJ whole genome shotgun (WGS) entry which is preliminary data.</text>
</comment>
<dbReference type="Pfam" id="PF00076">
    <property type="entry name" value="RRM_1"/>
    <property type="match status" value="1"/>
</dbReference>
<dbReference type="InterPro" id="IPR034562">
    <property type="entry name" value="U2B''_RRM2"/>
</dbReference>
<evidence type="ECO:0008006" key="17">
    <source>
        <dbReference type="Google" id="ProtNLM"/>
    </source>
</evidence>
<feature type="domain" description="RRM" evidence="13">
    <location>
        <begin position="130"/>
        <end position="204"/>
    </location>
</feature>
<dbReference type="CDD" id="cd15204">
    <property type="entry name" value="7tmA_prokineticin-R"/>
    <property type="match status" value="1"/>
</dbReference>
<accession>A0ABV0MIB6</accession>
<feature type="transmembrane region" description="Helical" evidence="12">
    <location>
        <begin position="274"/>
        <end position="295"/>
    </location>
</feature>
<dbReference type="EMBL" id="JAHRIO010001268">
    <property type="protein sequence ID" value="MEQ2158850.1"/>
    <property type="molecule type" value="Genomic_DNA"/>
</dbReference>
<evidence type="ECO:0000256" key="3">
    <source>
        <dbReference type="ARBA" id="ARBA00022989"/>
    </source>
</evidence>
<evidence type="ECO:0000256" key="8">
    <source>
        <dbReference type="ARBA" id="ARBA00023180"/>
    </source>
</evidence>
<evidence type="ECO:0000313" key="15">
    <source>
        <dbReference type="EMBL" id="MEQ2158850.1"/>
    </source>
</evidence>
<dbReference type="PROSITE" id="PS00237">
    <property type="entry name" value="G_PROTEIN_RECEP_F1_1"/>
    <property type="match status" value="1"/>
</dbReference>